<organism evidence="2 3">
    <name type="scientific">Streblomastix strix</name>
    <dbReference type="NCBI Taxonomy" id="222440"/>
    <lineage>
        <taxon>Eukaryota</taxon>
        <taxon>Metamonada</taxon>
        <taxon>Preaxostyla</taxon>
        <taxon>Oxymonadida</taxon>
        <taxon>Streblomastigidae</taxon>
        <taxon>Streblomastix</taxon>
    </lineage>
</organism>
<protein>
    <submittedName>
        <fullName evidence="2">Uncharacterized protein</fullName>
    </submittedName>
</protein>
<evidence type="ECO:0000256" key="1">
    <source>
        <dbReference type="SAM" id="MobiDB-lite"/>
    </source>
</evidence>
<dbReference type="Proteomes" id="UP000324800">
    <property type="component" value="Unassembled WGS sequence"/>
</dbReference>
<sequence>MDQGNSVTSPTNLLTTEDNKEDQERASLNSSLNSVRLAKLEMVHRTERDYKTEDMLRREYVSLVNGSETQIQRMGAATWIDLPFFSGYKDGEKLFRQLLQARGLSSKAVDRIISNWSSQWRTHIAGLTLLAGYLKRINQQPEYLLNLEQPQIFIANYLEYAINQKCSDNSVKNR</sequence>
<dbReference type="EMBL" id="SNRW01008326">
    <property type="protein sequence ID" value="KAA6379696.1"/>
    <property type="molecule type" value="Genomic_DNA"/>
</dbReference>
<proteinExistence type="predicted"/>
<reference evidence="2 3" key="1">
    <citation type="submission" date="2019-03" db="EMBL/GenBank/DDBJ databases">
        <title>Single cell metagenomics reveals metabolic interactions within the superorganism composed of flagellate Streblomastix strix and complex community of Bacteroidetes bacteria on its surface.</title>
        <authorList>
            <person name="Treitli S.C."/>
            <person name="Kolisko M."/>
            <person name="Husnik F."/>
            <person name="Keeling P."/>
            <person name="Hampl V."/>
        </authorList>
    </citation>
    <scope>NUCLEOTIDE SEQUENCE [LARGE SCALE GENOMIC DNA]</scope>
    <source>
        <strain evidence="2">ST1C</strain>
    </source>
</reference>
<dbReference type="AlphaFoldDB" id="A0A5J4VAY0"/>
<feature type="compositionally biased region" description="Polar residues" evidence="1">
    <location>
        <begin position="1"/>
        <end position="16"/>
    </location>
</feature>
<evidence type="ECO:0000313" key="2">
    <source>
        <dbReference type="EMBL" id="KAA6379696.1"/>
    </source>
</evidence>
<feature type="region of interest" description="Disordered" evidence="1">
    <location>
        <begin position="1"/>
        <end position="29"/>
    </location>
</feature>
<accession>A0A5J4VAY0</accession>
<comment type="caution">
    <text evidence="2">The sequence shown here is derived from an EMBL/GenBank/DDBJ whole genome shotgun (WGS) entry which is preliminary data.</text>
</comment>
<evidence type="ECO:0000313" key="3">
    <source>
        <dbReference type="Proteomes" id="UP000324800"/>
    </source>
</evidence>
<name>A0A5J4VAY0_9EUKA</name>
<gene>
    <name evidence="2" type="ORF">EZS28_024777</name>
</gene>